<dbReference type="Proteomes" id="UP000500953">
    <property type="component" value="Chromosome"/>
</dbReference>
<dbReference type="InterPro" id="IPR002701">
    <property type="entry name" value="CM_II_prokaryot"/>
</dbReference>
<dbReference type="GO" id="GO:0009697">
    <property type="term" value="P:salicylic acid biosynthetic process"/>
    <property type="evidence" value="ECO:0007669"/>
    <property type="project" value="InterPro"/>
</dbReference>
<evidence type="ECO:0000313" key="2">
    <source>
        <dbReference type="EMBL" id="QIS22159.1"/>
    </source>
</evidence>
<evidence type="ECO:0000259" key="1">
    <source>
        <dbReference type="PROSITE" id="PS51168"/>
    </source>
</evidence>
<dbReference type="GO" id="GO:0004106">
    <property type="term" value="F:chorismate mutase activity"/>
    <property type="evidence" value="ECO:0007669"/>
    <property type="project" value="InterPro"/>
</dbReference>
<sequence>MVDPSPSQCLEKLREELDAIDLMLLKNLNDRIQCCVQIAQYKREHSVPMMQPHRISFVKERAFKFGAEHGIDTEFLSRLYDLIIGETCRVESLVIEGKNSGSL</sequence>
<dbReference type="EMBL" id="CP046173">
    <property type="protein sequence ID" value="QIS22159.1"/>
    <property type="molecule type" value="Genomic_DNA"/>
</dbReference>
<accession>A0A6G9Z975</accession>
<dbReference type="GO" id="GO:0046417">
    <property type="term" value="P:chorismate metabolic process"/>
    <property type="evidence" value="ECO:0007669"/>
    <property type="project" value="InterPro"/>
</dbReference>
<dbReference type="RefSeq" id="WP_167489601.1">
    <property type="nucleotide sequence ID" value="NZ_CP046173.1"/>
</dbReference>
<dbReference type="Gene3D" id="1.20.59.10">
    <property type="entry name" value="Chorismate mutase"/>
    <property type="match status" value="1"/>
</dbReference>
<dbReference type="SUPFAM" id="SSF48600">
    <property type="entry name" value="Chorismate mutase II"/>
    <property type="match status" value="1"/>
</dbReference>
<proteinExistence type="predicted"/>
<reference evidence="2 3" key="1">
    <citation type="journal article" date="2019" name="ACS Chem. Biol.">
        <title>Identification and Mobilization of a Cryptic Antibiotic Biosynthesis Gene Locus from a Human-Pathogenic Nocardia Isolate.</title>
        <authorList>
            <person name="Herisse M."/>
            <person name="Ishida K."/>
            <person name="Porter J.L."/>
            <person name="Howden B."/>
            <person name="Hertweck C."/>
            <person name="Stinear T.P."/>
            <person name="Pidot S.J."/>
        </authorList>
    </citation>
    <scope>NUCLEOTIDE SEQUENCE [LARGE SCALE GENOMIC DNA]</scope>
    <source>
        <strain evidence="2 3">AUSMDU00012715</strain>
    </source>
</reference>
<gene>
    <name evidence="2" type="ORF">F6W96_31260</name>
</gene>
<dbReference type="AlphaFoldDB" id="A0A6G9Z975"/>
<dbReference type="InterPro" id="IPR036263">
    <property type="entry name" value="Chorismate_II_sf"/>
</dbReference>
<protein>
    <submittedName>
        <fullName evidence="2">Chorismate mutase family protein</fullName>
    </submittedName>
</protein>
<dbReference type="InterPro" id="IPR008241">
    <property type="entry name" value="Isochorismate_pyruvate-lyase"/>
</dbReference>
<dbReference type="NCBIfam" id="TIGR01803">
    <property type="entry name" value="CM-like"/>
    <property type="match status" value="1"/>
</dbReference>
<organism evidence="2 3">
    <name type="scientific">Nocardia terpenica</name>
    <dbReference type="NCBI Taxonomy" id="455432"/>
    <lineage>
        <taxon>Bacteria</taxon>
        <taxon>Bacillati</taxon>
        <taxon>Actinomycetota</taxon>
        <taxon>Actinomycetes</taxon>
        <taxon>Mycobacteriales</taxon>
        <taxon>Nocardiaceae</taxon>
        <taxon>Nocardia</taxon>
    </lineage>
</organism>
<dbReference type="InterPro" id="IPR036979">
    <property type="entry name" value="CM_dom_sf"/>
</dbReference>
<evidence type="ECO:0000313" key="3">
    <source>
        <dbReference type="Proteomes" id="UP000500953"/>
    </source>
</evidence>
<dbReference type="Pfam" id="PF01817">
    <property type="entry name" value="CM_2"/>
    <property type="match status" value="1"/>
</dbReference>
<dbReference type="SMART" id="SM00830">
    <property type="entry name" value="CM_2"/>
    <property type="match status" value="1"/>
</dbReference>
<name>A0A6G9Z975_9NOCA</name>
<feature type="domain" description="Chorismate mutase" evidence="1">
    <location>
        <begin position="4"/>
        <end position="95"/>
    </location>
</feature>
<dbReference type="GO" id="GO:0016835">
    <property type="term" value="F:carbon-oxygen lyase activity"/>
    <property type="evidence" value="ECO:0007669"/>
    <property type="project" value="InterPro"/>
</dbReference>
<dbReference type="PROSITE" id="PS51168">
    <property type="entry name" value="CHORISMATE_MUT_2"/>
    <property type="match status" value="1"/>
</dbReference>